<evidence type="ECO:0000313" key="2">
    <source>
        <dbReference type="EMBL" id="GAA1613054.1"/>
    </source>
</evidence>
<evidence type="ECO:0000313" key="3">
    <source>
        <dbReference type="Proteomes" id="UP001500190"/>
    </source>
</evidence>
<feature type="region of interest" description="Disordered" evidence="1">
    <location>
        <begin position="1"/>
        <end position="24"/>
    </location>
</feature>
<accession>A0ABP4QIY3</accession>
<comment type="caution">
    <text evidence="2">The sequence shown here is derived from an EMBL/GenBank/DDBJ whole genome shotgun (WGS) entry which is preliminary data.</text>
</comment>
<dbReference type="Proteomes" id="UP001500190">
    <property type="component" value="Unassembled WGS sequence"/>
</dbReference>
<organism evidence="2 3">
    <name type="scientific">Kribbella karoonensis</name>
    <dbReference type="NCBI Taxonomy" id="324851"/>
    <lineage>
        <taxon>Bacteria</taxon>
        <taxon>Bacillati</taxon>
        <taxon>Actinomycetota</taxon>
        <taxon>Actinomycetes</taxon>
        <taxon>Propionibacteriales</taxon>
        <taxon>Kribbellaceae</taxon>
        <taxon>Kribbella</taxon>
    </lineage>
</organism>
<gene>
    <name evidence="2" type="ORF">GCM10009742_75380</name>
</gene>
<sequence>MGVRGGADAAKPAPGTAQLGRRERRRLRRQAFRVARRDEPFLELGSGPLTTQERELIFDERDEALSRLRQCLTSDLLSAVEELAVLDRRITELQGREERDRVHLDQLRSSLTPTAGMDQVARARRAREQRRALGNAQAEAGQTSAALATALERQAELVAEVRTMNLRYETELDLVHRLAVLRRSTFDESLVKHHRHRSFLAERLDRTVPPVPAELAVQLAPVNGGTLEVTE</sequence>
<dbReference type="RefSeq" id="WP_344200677.1">
    <property type="nucleotide sequence ID" value="NZ_BAAAND010000012.1"/>
</dbReference>
<proteinExistence type="predicted"/>
<evidence type="ECO:0000256" key="1">
    <source>
        <dbReference type="SAM" id="MobiDB-lite"/>
    </source>
</evidence>
<reference evidence="3" key="1">
    <citation type="journal article" date="2019" name="Int. J. Syst. Evol. Microbiol.">
        <title>The Global Catalogue of Microorganisms (GCM) 10K type strain sequencing project: providing services to taxonomists for standard genome sequencing and annotation.</title>
        <authorList>
            <consortium name="The Broad Institute Genomics Platform"/>
            <consortium name="The Broad Institute Genome Sequencing Center for Infectious Disease"/>
            <person name="Wu L."/>
            <person name="Ma J."/>
        </authorList>
    </citation>
    <scope>NUCLEOTIDE SEQUENCE [LARGE SCALE GENOMIC DNA]</scope>
    <source>
        <strain evidence="3">JCM 14304</strain>
    </source>
</reference>
<name>A0ABP4QIY3_9ACTN</name>
<dbReference type="EMBL" id="BAAAND010000012">
    <property type="protein sequence ID" value="GAA1613054.1"/>
    <property type="molecule type" value="Genomic_DNA"/>
</dbReference>
<keyword evidence="3" id="KW-1185">Reference proteome</keyword>
<protein>
    <submittedName>
        <fullName evidence="2">Uncharacterized protein</fullName>
    </submittedName>
</protein>